<dbReference type="EMBL" id="NFZT01000001">
    <property type="protein sequence ID" value="OWV33381.1"/>
    <property type="molecule type" value="Genomic_DNA"/>
</dbReference>
<keyword evidence="4" id="KW-0408">Iron</keyword>
<evidence type="ECO:0000259" key="10">
    <source>
        <dbReference type="Pfam" id="PF00465"/>
    </source>
</evidence>
<accession>A0A219B523</accession>
<proteinExistence type="inferred from homology"/>
<dbReference type="InterPro" id="IPR001670">
    <property type="entry name" value="ADH_Fe/GldA"/>
</dbReference>
<evidence type="ECO:0000313" key="12">
    <source>
        <dbReference type="EMBL" id="OWV33381.1"/>
    </source>
</evidence>
<reference evidence="13" key="1">
    <citation type="submission" date="2017-05" db="EMBL/GenBank/DDBJ databases">
        <authorList>
            <person name="Lin X."/>
        </authorList>
    </citation>
    <scope>NUCLEOTIDE SEQUENCE [LARGE SCALE GENOMIC DNA]</scope>
    <source>
        <strain evidence="13">JLT2012</strain>
    </source>
</reference>
<dbReference type="FunFam" id="1.20.1090.10:FF:000001">
    <property type="entry name" value="Aldehyde-alcohol dehydrogenase"/>
    <property type="match status" value="1"/>
</dbReference>
<dbReference type="AlphaFoldDB" id="A0A219B523"/>
<evidence type="ECO:0000256" key="2">
    <source>
        <dbReference type="ARBA" id="ARBA00007358"/>
    </source>
</evidence>
<comment type="cofactor">
    <cofactor evidence="1">
        <name>Fe cation</name>
        <dbReference type="ChEBI" id="CHEBI:24875"/>
    </cofactor>
</comment>
<dbReference type="SUPFAM" id="SSF56796">
    <property type="entry name" value="Dehydroquinate synthase-like"/>
    <property type="match status" value="1"/>
</dbReference>
<comment type="catalytic activity">
    <reaction evidence="7">
        <text>a primary alcohol + NAD(+) = an aldehyde + NADH + H(+)</text>
        <dbReference type="Rhea" id="RHEA:10736"/>
        <dbReference type="ChEBI" id="CHEBI:15378"/>
        <dbReference type="ChEBI" id="CHEBI:15734"/>
        <dbReference type="ChEBI" id="CHEBI:17478"/>
        <dbReference type="ChEBI" id="CHEBI:57540"/>
        <dbReference type="ChEBI" id="CHEBI:57945"/>
        <dbReference type="EC" id="1.1.1.1"/>
    </reaction>
</comment>
<dbReference type="Proteomes" id="UP000198462">
    <property type="component" value="Unassembled WGS sequence"/>
</dbReference>
<keyword evidence="13" id="KW-1185">Reference proteome</keyword>
<comment type="catalytic activity">
    <reaction evidence="6">
        <text>a secondary alcohol + NAD(+) = a ketone + NADH + H(+)</text>
        <dbReference type="Rhea" id="RHEA:10740"/>
        <dbReference type="ChEBI" id="CHEBI:15378"/>
        <dbReference type="ChEBI" id="CHEBI:17087"/>
        <dbReference type="ChEBI" id="CHEBI:35681"/>
        <dbReference type="ChEBI" id="CHEBI:57540"/>
        <dbReference type="ChEBI" id="CHEBI:57945"/>
        <dbReference type="EC" id="1.1.1.1"/>
    </reaction>
</comment>
<dbReference type="Pfam" id="PF25137">
    <property type="entry name" value="ADH_Fe_C"/>
    <property type="match status" value="1"/>
</dbReference>
<evidence type="ECO:0000256" key="7">
    <source>
        <dbReference type="ARBA" id="ARBA00049243"/>
    </source>
</evidence>
<evidence type="ECO:0000313" key="13">
    <source>
        <dbReference type="Proteomes" id="UP000198462"/>
    </source>
</evidence>
<evidence type="ECO:0000256" key="4">
    <source>
        <dbReference type="ARBA" id="ARBA00023004"/>
    </source>
</evidence>
<dbReference type="InterPro" id="IPR018211">
    <property type="entry name" value="ADH_Fe_CS"/>
</dbReference>
<dbReference type="Gene3D" id="3.40.50.1970">
    <property type="match status" value="1"/>
</dbReference>
<dbReference type="STRING" id="1234595.C725_2305"/>
<feature type="domain" description="Fe-containing alcohol dehydrogenase-like C-terminal" evidence="11">
    <location>
        <begin position="185"/>
        <end position="382"/>
    </location>
</feature>
<dbReference type="PROSITE" id="PS00913">
    <property type="entry name" value="ADH_IRON_1"/>
    <property type="match status" value="1"/>
</dbReference>
<dbReference type="Pfam" id="PF00465">
    <property type="entry name" value="Fe-ADH"/>
    <property type="match status" value="1"/>
</dbReference>
<dbReference type="PANTHER" id="PTHR11496:SF102">
    <property type="entry name" value="ALCOHOL DEHYDROGENASE 4"/>
    <property type="match status" value="1"/>
</dbReference>
<dbReference type="PANTHER" id="PTHR11496">
    <property type="entry name" value="ALCOHOL DEHYDROGENASE"/>
    <property type="match status" value="1"/>
</dbReference>
<evidence type="ECO:0000256" key="6">
    <source>
        <dbReference type="ARBA" id="ARBA00049164"/>
    </source>
</evidence>
<keyword evidence="5" id="KW-0520">NAD</keyword>
<dbReference type="FunFam" id="3.40.50.1970:FF:000003">
    <property type="entry name" value="Alcohol dehydrogenase, iron-containing"/>
    <property type="match status" value="1"/>
</dbReference>
<evidence type="ECO:0000256" key="3">
    <source>
        <dbReference type="ARBA" id="ARBA00023002"/>
    </source>
</evidence>
<protein>
    <recommendedName>
        <fullName evidence="8">Alcohol dehydrogenase 2</fullName>
    </recommendedName>
    <alternativeName>
        <fullName evidence="9">Alcohol dehydrogenase II</fullName>
    </alternativeName>
</protein>
<dbReference type="Gene3D" id="1.20.1090.10">
    <property type="entry name" value="Dehydroquinate synthase-like - alpha domain"/>
    <property type="match status" value="1"/>
</dbReference>
<name>A0A219B523_9SPHN</name>
<dbReference type="OrthoDB" id="9815791at2"/>
<feature type="domain" description="Alcohol dehydrogenase iron-type/glycerol dehydrogenase GldA" evidence="10">
    <location>
        <begin position="12"/>
        <end position="173"/>
    </location>
</feature>
<evidence type="ECO:0000256" key="8">
    <source>
        <dbReference type="ARBA" id="ARBA00074848"/>
    </source>
</evidence>
<dbReference type="GO" id="GO:0004022">
    <property type="term" value="F:alcohol dehydrogenase (NAD+) activity"/>
    <property type="evidence" value="ECO:0007669"/>
    <property type="project" value="UniProtKB-EC"/>
</dbReference>
<evidence type="ECO:0000256" key="1">
    <source>
        <dbReference type="ARBA" id="ARBA00001962"/>
    </source>
</evidence>
<organism evidence="12 13">
    <name type="scientific">Pacificimonas flava</name>
    <dbReference type="NCBI Taxonomy" id="1234595"/>
    <lineage>
        <taxon>Bacteria</taxon>
        <taxon>Pseudomonadati</taxon>
        <taxon>Pseudomonadota</taxon>
        <taxon>Alphaproteobacteria</taxon>
        <taxon>Sphingomonadales</taxon>
        <taxon>Sphingosinicellaceae</taxon>
        <taxon>Pacificimonas</taxon>
    </lineage>
</organism>
<dbReference type="InterPro" id="IPR056798">
    <property type="entry name" value="ADH_Fe_C"/>
</dbReference>
<comment type="caution">
    <text evidence="12">The sequence shown here is derived from an EMBL/GenBank/DDBJ whole genome shotgun (WGS) entry which is preliminary data.</text>
</comment>
<keyword evidence="3" id="KW-0560">Oxidoreductase</keyword>
<comment type="similarity">
    <text evidence="2">Belongs to the iron-containing alcohol dehydrogenase family.</text>
</comment>
<evidence type="ECO:0000256" key="9">
    <source>
        <dbReference type="ARBA" id="ARBA00076680"/>
    </source>
</evidence>
<evidence type="ECO:0000256" key="5">
    <source>
        <dbReference type="ARBA" id="ARBA00023027"/>
    </source>
</evidence>
<dbReference type="CDD" id="cd08193">
    <property type="entry name" value="HVD"/>
    <property type="match status" value="1"/>
</dbReference>
<dbReference type="GO" id="GO:0046872">
    <property type="term" value="F:metal ion binding"/>
    <property type="evidence" value="ECO:0007669"/>
    <property type="project" value="InterPro"/>
</dbReference>
<gene>
    <name evidence="12" type="ORF">B5C34_07850</name>
</gene>
<evidence type="ECO:0000259" key="11">
    <source>
        <dbReference type="Pfam" id="PF25137"/>
    </source>
</evidence>
<dbReference type="InterPro" id="IPR039697">
    <property type="entry name" value="Alcohol_dehydrogenase_Fe"/>
</dbReference>
<sequence length="382" mass="39864">MQTEFSFSYGPKVRSGPGSTAQLAEVLPSGPVLFVTDRTVRRLGLADAAFAALQESGCEISVFEDVEADPSADTVEAAAAQGREAGAASVVGFGGGSPMDVAKTVAYLLGSGDSLDDIYGVDMAKGESLPLILVPTTAGTGSEATPIAILTVGGAEKKGVVSPALYADWTFLDAELTIGLPRAVTAATGIDAMVHAIEAYTSKRLKNPLSDALAREALRILSAHIRTACDDPENREARGQMLLGAHLAGVAFSNAPVGGVHALAYPLGGHFHVPHGLSNALMLPHVLGHNMEAAREHYAELAVDVNPKLGSLGSQGRAQGFVEEMRSLIAETGLSPRLRDVGVEASHLDLLATEAMKQERLLINNPVDISRADARRLYEAAL</sequence>